<dbReference type="AlphaFoldDB" id="A0A8H4RL81"/>
<comment type="caution">
    <text evidence="1">The sequence shown here is derived from an EMBL/GenBank/DDBJ whole genome shotgun (WGS) entry which is preliminary data.</text>
</comment>
<name>A0A8H4RL81_9HELO</name>
<evidence type="ECO:0000313" key="2">
    <source>
        <dbReference type="Proteomes" id="UP000566819"/>
    </source>
</evidence>
<dbReference type="OrthoDB" id="3549294at2759"/>
<reference evidence="1 2" key="1">
    <citation type="submission" date="2020-03" db="EMBL/GenBank/DDBJ databases">
        <title>Draft Genome Sequence of Cudoniella acicularis.</title>
        <authorList>
            <person name="Buettner E."/>
            <person name="Kellner H."/>
        </authorList>
    </citation>
    <scope>NUCLEOTIDE SEQUENCE [LARGE SCALE GENOMIC DNA]</scope>
    <source>
        <strain evidence="1 2">DSM 108380</strain>
    </source>
</reference>
<sequence>MLAHGTPTIDYDGPEANAILSRSSSQWQFALRHAMSTSRFPESSYRLERLLCRVPSFPGDIPSCSLSIEGYSSWRSSDDSCSMKHKTEKGHLFHLRRRHPTTCRISSSDNFRRLEENPNNGIALLVLGWAYILKASLAERQRLALHYEPLDSPSGSVNIKLDYAPPQELAWWKAITTQGSAYSIAADDRYSPWGILVDNLDLEIVGEVDVHHSPPTASQAAGYLRRLCVAYALGDQSSAALAAALSIPLHRSTAPLGSVTIELPRPSLSIRYVEPLGQSEYPSDFRHLDRYMTLSLSPNYFGSILWSVFSEPNVPCNFAGAWIAPIGDVLRPILQENKLELLAKVLSFTKAAPLWLGLALCGPGTIIKSIMPFLDKLRSYPHTYPSVDAAAWTGIPQSFMDLHSPGPYVQDGKISRADVWRLRHDCHKNYEDDYFSATPQHGWAPFGIMRYEDVELELHGHLDCSHQWKYDFWTWLPSGVRDTGILDVKGESHSPKDLLPIYQAEIKGSRTQERRINYAASQAATRRIFEWCSSQVEEGFGGSLVQRHEFYSPLKSAESDVSIDLDAIHSRVDEWRKTLPHKQRRKEALGGNVDRWRKDLFLSATT</sequence>
<gene>
    <name evidence="1" type="ORF">G7Y89_g7882</name>
</gene>
<dbReference type="EMBL" id="JAAMPI010000569">
    <property type="protein sequence ID" value="KAF4630262.1"/>
    <property type="molecule type" value="Genomic_DNA"/>
</dbReference>
<proteinExistence type="predicted"/>
<accession>A0A8H4RL81</accession>
<organism evidence="1 2">
    <name type="scientific">Cudoniella acicularis</name>
    <dbReference type="NCBI Taxonomy" id="354080"/>
    <lineage>
        <taxon>Eukaryota</taxon>
        <taxon>Fungi</taxon>
        <taxon>Dikarya</taxon>
        <taxon>Ascomycota</taxon>
        <taxon>Pezizomycotina</taxon>
        <taxon>Leotiomycetes</taxon>
        <taxon>Helotiales</taxon>
        <taxon>Tricladiaceae</taxon>
        <taxon>Cudoniella</taxon>
    </lineage>
</organism>
<dbReference type="Proteomes" id="UP000566819">
    <property type="component" value="Unassembled WGS sequence"/>
</dbReference>
<protein>
    <submittedName>
        <fullName evidence="1">Uncharacterized protein</fullName>
    </submittedName>
</protein>
<evidence type="ECO:0000313" key="1">
    <source>
        <dbReference type="EMBL" id="KAF4630262.1"/>
    </source>
</evidence>
<keyword evidence="2" id="KW-1185">Reference proteome</keyword>